<reference evidence="1" key="1">
    <citation type="journal article" date="2022" name="bioRxiv">
        <title>Sequencing and chromosome-scale assembly of the giantPleurodeles waltlgenome.</title>
        <authorList>
            <person name="Brown T."/>
            <person name="Elewa A."/>
            <person name="Iarovenko S."/>
            <person name="Subramanian E."/>
            <person name="Araus A.J."/>
            <person name="Petzold A."/>
            <person name="Susuki M."/>
            <person name="Suzuki K.-i.T."/>
            <person name="Hayashi T."/>
            <person name="Toyoda A."/>
            <person name="Oliveira C."/>
            <person name="Osipova E."/>
            <person name="Leigh N.D."/>
            <person name="Simon A."/>
            <person name="Yun M.H."/>
        </authorList>
    </citation>
    <scope>NUCLEOTIDE SEQUENCE</scope>
    <source>
        <strain evidence="1">20211129_DDA</strain>
        <tissue evidence="1">Liver</tissue>
    </source>
</reference>
<organism evidence="1 2">
    <name type="scientific">Pleurodeles waltl</name>
    <name type="common">Iberian ribbed newt</name>
    <dbReference type="NCBI Taxonomy" id="8319"/>
    <lineage>
        <taxon>Eukaryota</taxon>
        <taxon>Metazoa</taxon>
        <taxon>Chordata</taxon>
        <taxon>Craniata</taxon>
        <taxon>Vertebrata</taxon>
        <taxon>Euteleostomi</taxon>
        <taxon>Amphibia</taxon>
        <taxon>Batrachia</taxon>
        <taxon>Caudata</taxon>
        <taxon>Salamandroidea</taxon>
        <taxon>Salamandridae</taxon>
        <taxon>Pleurodelinae</taxon>
        <taxon>Pleurodeles</taxon>
    </lineage>
</organism>
<proteinExistence type="predicted"/>
<name>A0AAV7W9Z1_PLEWA</name>
<dbReference type="AlphaFoldDB" id="A0AAV7W9Z1"/>
<keyword evidence="2" id="KW-1185">Reference proteome</keyword>
<comment type="caution">
    <text evidence="1">The sequence shown here is derived from an EMBL/GenBank/DDBJ whole genome shotgun (WGS) entry which is preliminary data.</text>
</comment>
<evidence type="ECO:0000313" key="1">
    <source>
        <dbReference type="EMBL" id="KAJ1209401.1"/>
    </source>
</evidence>
<dbReference type="Proteomes" id="UP001066276">
    <property type="component" value="Chromosome 1_2"/>
</dbReference>
<gene>
    <name evidence="1" type="ORF">NDU88_004779</name>
</gene>
<protein>
    <submittedName>
        <fullName evidence="1">Uncharacterized protein</fullName>
    </submittedName>
</protein>
<accession>A0AAV7W9Z1</accession>
<evidence type="ECO:0000313" key="2">
    <source>
        <dbReference type="Proteomes" id="UP001066276"/>
    </source>
</evidence>
<dbReference type="EMBL" id="JANPWB010000002">
    <property type="protein sequence ID" value="KAJ1209401.1"/>
    <property type="molecule type" value="Genomic_DNA"/>
</dbReference>
<sequence length="137" mass="14793">MLQPLIPNWASPGRASPHVEGDAFPMLTSTLSGLGVVLSVRPTAAHLRLWPIYQDLESGTALPVQEAETGSDFPAQTWLAAFHSLCFCFLETRSEDGVLFPSNAGKASARRLLLGNSDIVGCISQFLRAQRGQRVVT</sequence>